<dbReference type="GO" id="GO:0032259">
    <property type="term" value="P:methylation"/>
    <property type="evidence" value="ECO:0007669"/>
    <property type="project" value="UniProtKB-KW"/>
</dbReference>
<keyword evidence="3" id="KW-1185">Reference proteome</keyword>
<dbReference type="Gene3D" id="2.20.25.110">
    <property type="entry name" value="S-adenosyl-L-methionine-dependent methyltransferases"/>
    <property type="match status" value="1"/>
</dbReference>
<accession>A0ABU9VEM3</accession>
<evidence type="ECO:0000259" key="1">
    <source>
        <dbReference type="Pfam" id="PF13649"/>
    </source>
</evidence>
<dbReference type="InterPro" id="IPR029063">
    <property type="entry name" value="SAM-dependent_MTases_sf"/>
</dbReference>
<keyword evidence="2" id="KW-0808">Transferase</keyword>
<organism evidence="2 3">
    <name type="scientific">Alkalicoccobacillus gibsonii</name>
    <dbReference type="NCBI Taxonomy" id="79881"/>
    <lineage>
        <taxon>Bacteria</taxon>
        <taxon>Bacillati</taxon>
        <taxon>Bacillota</taxon>
        <taxon>Bacilli</taxon>
        <taxon>Bacillales</taxon>
        <taxon>Bacillaceae</taxon>
        <taxon>Alkalicoccobacillus</taxon>
    </lineage>
</organism>
<dbReference type="EMBL" id="JBCITK010000001">
    <property type="protein sequence ID" value="MEN0642337.1"/>
    <property type="molecule type" value="Genomic_DNA"/>
</dbReference>
<dbReference type="Pfam" id="PF13649">
    <property type="entry name" value="Methyltransf_25"/>
    <property type="match status" value="1"/>
</dbReference>
<dbReference type="InterPro" id="IPR041698">
    <property type="entry name" value="Methyltransf_25"/>
</dbReference>
<dbReference type="EC" id="2.1.1.-" evidence="2"/>
<gene>
    <name evidence="2" type="ORF">MKY91_04060</name>
</gene>
<dbReference type="Gene3D" id="3.40.50.150">
    <property type="entry name" value="Vaccinia Virus protein VP39"/>
    <property type="match status" value="1"/>
</dbReference>
<dbReference type="CDD" id="cd02440">
    <property type="entry name" value="AdoMet_MTases"/>
    <property type="match status" value="1"/>
</dbReference>
<feature type="domain" description="Methyltransferase" evidence="1">
    <location>
        <begin position="39"/>
        <end position="133"/>
    </location>
</feature>
<evidence type="ECO:0000313" key="3">
    <source>
        <dbReference type="Proteomes" id="UP001418796"/>
    </source>
</evidence>
<evidence type="ECO:0000313" key="2">
    <source>
        <dbReference type="EMBL" id="MEN0642337.1"/>
    </source>
</evidence>
<dbReference type="SUPFAM" id="SSF53335">
    <property type="entry name" value="S-adenosyl-L-methionine-dependent methyltransferases"/>
    <property type="match status" value="1"/>
</dbReference>
<comment type="caution">
    <text evidence="2">The sequence shown here is derived from an EMBL/GenBank/DDBJ whole genome shotgun (WGS) entry which is preliminary data.</text>
</comment>
<reference evidence="2 3" key="1">
    <citation type="submission" date="2024-03" db="EMBL/GenBank/DDBJ databases">
        <title>Bacilli Hybrid Assemblies.</title>
        <authorList>
            <person name="Kovac J."/>
        </authorList>
    </citation>
    <scope>NUCLEOTIDE SEQUENCE [LARGE SCALE GENOMIC DNA]</scope>
    <source>
        <strain evidence="2 3">FSL R7-0666</strain>
    </source>
</reference>
<proteinExistence type="predicted"/>
<protein>
    <submittedName>
        <fullName evidence="2">Class I SAM-dependent methyltransferase</fullName>
        <ecNumber evidence="2">2.1.1.-</ecNumber>
    </submittedName>
</protein>
<dbReference type="RefSeq" id="WP_343129468.1">
    <property type="nucleotide sequence ID" value="NZ_JBCITK010000001.1"/>
</dbReference>
<keyword evidence="2" id="KW-0489">Methyltransferase</keyword>
<name>A0ABU9VEM3_9BACI</name>
<sequence>MSDFYGELCTKMYEKEKSLADEKELEFYLSFVKNQEMKVLEPMCGNGRLLIPFLQKGINIEGFDISEEMLKVCKEKGETLKLNPNVYKKGIEEFETEKRYDLILIPFGSFSLLPDSIVNKSLQNLKNVLTTKGKLLLTIMEKGIEIEEVLDWKETNRITFTDETIVEYKKVTFNEHTDMVETELKYQSIQNNTVQRSEIMNFPIKLYNFKEFEKTLKANGFKDIHIHEVENGYGDGSSFQVFECS</sequence>
<dbReference type="GO" id="GO:0008168">
    <property type="term" value="F:methyltransferase activity"/>
    <property type="evidence" value="ECO:0007669"/>
    <property type="project" value="UniProtKB-KW"/>
</dbReference>
<dbReference type="Proteomes" id="UP001418796">
    <property type="component" value="Unassembled WGS sequence"/>
</dbReference>